<organism evidence="4 6">
    <name type="scientific">Modestobacter muralis</name>
    <dbReference type="NCBI Taxonomy" id="1608614"/>
    <lineage>
        <taxon>Bacteria</taxon>
        <taxon>Bacillati</taxon>
        <taxon>Actinomycetota</taxon>
        <taxon>Actinomycetes</taxon>
        <taxon>Geodermatophilales</taxon>
        <taxon>Geodermatophilaceae</taxon>
        <taxon>Modestobacter</taxon>
    </lineage>
</organism>
<evidence type="ECO:0000313" key="6">
    <source>
        <dbReference type="Proteomes" id="UP000468828"/>
    </source>
</evidence>
<evidence type="ECO:0000259" key="3">
    <source>
        <dbReference type="PROSITE" id="PS50113"/>
    </source>
</evidence>
<dbReference type="Pfam" id="PF13188">
    <property type="entry name" value="PAS_8"/>
    <property type="match status" value="1"/>
</dbReference>
<feature type="region of interest" description="Disordered" evidence="2">
    <location>
        <begin position="89"/>
        <end position="139"/>
    </location>
</feature>
<dbReference type="InterPro" id="IPR001610">
    <property type="entry name" value="PAC"/>
</dbReference>
<accession>A0A6P0ETQ4</accession>
<dbReference type="SMART" id="SM00331">
    <property type="entry name" value="PP2C_SIG"/>
    <property type="match status" value="1"/>
</dbReference>
<dbReference type="InterPro" id="IPR029016">
    <property type="entry name" value="GAF-like_dom_sf"/>
</dbReference>
<dbReference type="Pfam" id="PF13185">
    <property type="entry name" value="GAF_2"/>
    <property type="match status" value="1"/>
</dbReference>
<name>A0A6P0ETQ4_9ACTN</name>
<dbReference type="PANTHER" id="PTHR43156">
    <property type="entry name" value="STAGE II SPORULATION PROTEIN E-RELATED"/>
    <property type="match status" value="1"/>
</dbReference>
<dbReference type="Proteomes" id="UP000471152">
    <property type="component" value="Unassembled WGS sequence"/>
</dbReference>
<dbReference type="PANTHER" id="PTHR43156:SF2">
    <property type="entry name" value="STAGE II SPORULATION PROTEIN E"/>
    <property type="match status" value="1"/>
</dbReference>
<proteinExistence type="predicted"/>
<dbReference type="SMART" id="SM00086">
    <property type="entry name" value="PAC"/>
    <property type="match status" value="1"/>
</dbReference>
<dbReference type="InterPro" id="IPR001932">
    <property type="entry name" value="PPM-type_phosphatase-like_dom"/>
</dbReference>
<dbReference type="InterPro" id="IPR052016">
    <property type="entry name" value="Bact_Sigma-Reg"/>
</dbReference>
<dbReference type="CDD" id="cd00130">
    <property type="entry name" value="PAS"/>
    <property type="match status" value="1"/>
</dbReference>
<evidence type="ECO:0000256" key="2">
    <source>
        <dbReference type="SAM" id="MobiDB-lite"/>
    </source>
</evidence>
<evidence type="ECO:0000313" key="5">
    <source>
        <dbReference type="EMBL" id="NEN50666.1"/>
    </source>
</evidence>
<dbReference type="InterPro" id="IPR035965">
    <property type="entry name" value="PAS-like_dom_sf"/>
</dbReference>
<feature type="domain" description="PAC" evidence="3">
    <location>
        <begin position="352"/>
        <end position="406"/>
    </location>
</feature>
<dbReference type="InterPro" id="IPR000700">
    <property type="entry name" value="PAS-assoc_C"/>
</dbReference>
<dbReference type="SMART" id="SM00065">
    <property type="entry name" value="GAF"/>
    <property type="match status" value="1"/>
</dbReference>
<evidence type="ECO:0000313" key="4">
    <source>
        <dbReference type="EMBL" id="NEK93899.1"/>
    </source>
</evidence>
<dbReference type="Pfam" id="PF07228">
    <property type="entry name" value="SpoIIE"/>
    <property type="match status" value="1"/>
</dbReference>
<reference evidence="5 7" key="2">
    <citation type="submission" date="2020-02" db="EMBL/GenBank/DDBJ databases">
        <title>The WGS of Modestobacter muralis DSM 100205.</title>
        <authorList>
            <person name="Jiang Z."/>
        </authorList>
    </citation>
    <scope>NUCLEOTIDE SEQUENCE [LARGE SCALE GENOMIC DNA]</scope>
    <source>
        <strain evidence="5 7">DSM 100205</strain>
    </source>
</reference>
<evidence type="ECO:0000313" key="7">
    <source>
        <dbReference type="Proteomes" id="UP000471152"/>
    </source>
</evidence>
<dbReference type="Pfam" id="PF13426">
    <property type="entry name" value="PAS_9"/>
    <property type="match status" value="1"/>
</dbReference>
<dbReference type="AlphaFoldDB" id="A0A6P0ETQ4"/>
<dbReference type="SUPFAM" id="SSF55785">
    <property type="entry name" value="PYP-like sensor domain (PAS domain)"/>
    <property type="match status" value="1"/>
</dbReference>
<dbReference type="EMBL" id="JAAGWB010000013">
    <property type="protein sequence ID" value="NEN50666.1"/>
    <property type="molecule type" value="Genomic_DNA"/>
</dbReference>
<protein>
    <submittedName>
        <fullName evidence="4">SpoIIE family protein phosphatase</fullName>
    </submittedName>
</protein>
<evidence type="ECO:0000256" key="1">
    <source>
        <dbReference type="ARBA" id="ARBA00022801"/>
    </source>
</evidence>
<dbReference type="Proteomes" id="UP000468828">
    <property type="component" value="Unassembled WGS sequence"/>
</dbReference>
<keyword evidence="6" id="KW-1185">Reference proteome</keyword>
<gene>
    <name evidence="5" type="ORF">G3R41_06875</name>
    <name evidence="4" type="ORF">GCU67_06875</name>
</gene>
<dbReference type="Gene3D" id="3.30.450.20">
    <property type="entry name" value="PAS domain"/>
    <property type="match status" value="1"/>
</dbReference>
<sequence length="837" mass="87734">MERRLAMVEAAVESAATGAPVELDDVLARAHAQALAEETHPAVRTALAGWPSVREALTAAGWSGHLPGRSAAGRWCVTYCSTMHGARHGGPPVPGAEQAGGSSAGPVDPGRDRPATARRDPRADGLARAATTGPRDAGSLPAVLGGSVVAVLLVDRRDGAVTYANRAAIALAGDVRLPVGLDAWAAAAGLTDASGGALHGADAPLSRLTRGLPVDGEPVRLPAGTDPGQLLSITGLPLDRDATPHDADQHAHRDLSLVVLLPVAEDRGAEPQHADEGLRRLQEQAIEATEVCFTIADARLPDAPLVWVNPAFTAVTGYPAERAIGFNCRFLQGPDTDPESVTVVREAVAAGRQETVTLLNYRADGSTFWNQLTLTPIFDGAGELASFVGVQHDVTARVRLEQQRESALRAERQARQTAEAARRRLQLMSEASATLTGTLDVDDLMQRIAELCVPTLADSVLIARLGAEDVVTSTVLRHRDGLDDELARLGRKVTGRPLAPRSPAADSLRSGGATVVPDVSSADARVRYPDSSVHQLIDQLAIGSLIALPLRARDTTLGVLVLTSTRTGAFDRDAVELLGDLAGRAGLALDNARLYQGQRSVAEALQRALLPTLPDLPDVQAAARYESASAAAAVGGDFYDLLALPDGSIGISIGDVAGHDIDAAATMGQLRGLLRASAHDAARPDPADVLARVDELMDVLSVPGLATLAHVHAHRPTAGDDRWRLEVANAGHPPLVLRHPDGTVHLLADVHGLILGVDATTTRTSATVWAPRGSTLVAYTDGLIERHDQDLDQGIDRLLATLTAQPDTADPADLCAVLMRLADTPSDDVAVICVRLR</sequence>
<dbReference type="NCBIfam" id="TIGR00229">
    <property type="entry name" value="sensory_box"/>
    <property type="match status" value="1"/>
</dbReference>
<dbReference type="PROSITE" id="PS50113">
    <property type="entry name" value="PAC"/>
    <property type="match status" value="1"/>
</dbReference>
<dbReference type="RefSeq" id="WP_163610285.1">
    <property type="nucleotide sequence ID" value="NZ_JAAGWB010000013.1"/>
</dbReference>
<dbReference type="InterPro" id="IPR003018">
    <property type="entry name" value="GAF"/>
</dbReference>
<dbReference type="InterPro" id="IPR000014">
    <property type="entry name" value="PAS"/>
</dbReference>
<dbReference type="SUPFAM" id="SSF55781">
    <property type="entry name" value="GAF domain-like"/>
    <property type="match status" value="1"/>
</dbReference>
<dbReference type="EMBL" id="JAAGWH010000013">
    <property type="protein sequence ID" value="NEK93899.1"/>
    <property type="molecule type" value="Genomic_DNA"/>
</dbReference>
<keyword evidence="1" id="KW-0378">Hydrolase</keyword>
<dbReference type="GO" id="GO:0016791">
    <property type="term" value="F:phosphatase activity"/>
    <property type="evidence" value="ECO:0007669"/>
    <property type="project" value="TreeGrafter"/>
</dbReference>
<reference evidence="4 6" key="1">
    <citation type="submission" date="2020-01" db="EMBL/GenBank/DDBJ databases">
        <title>the WGS Modestobacter muralis CPCC 204518.</title>
        <authorList>
            <person name="Jiang Z."/>
        </authorList>
    </citation>
    <scope>NUCLEOTIDE SEQUENCE [LARGE SCALE GENOMIC DNA]</scope>
    <source>
        <strain evidence="4 6">DSM 100205</strain>
    </source>
</reference>
<dbReference type="Gene3D" id="3.30.450.40">
    <property type="match status" value="1"/>
</dbReference>
<dbReference type="InterPro" id="IPR036457">
    <property type="entry name" value="PPM-type-like_dom_sf"/>
</dbReference>
<feature type="compositionally biased region" description="Basic and acidic residues" evidence="2">
    <location>
        <begin position="109"/>
        <end position="125"/>
    </location>
</feature>
<dbReference type="Gene3D" id="3.60.40.10">
    <property type="entry name" value="PPM-type phosphatase domain"/>
    <property type="match status" value="1"/>
</dbReference>
<comment type="caution">
    <text evidence="4">The sequence shown here is derived from an EMBL/GenBank/DDBJ whole genome shotgun (WGS) entry which is preliminary data.</text>
</comment>